<protein>
    <submittedName>
        <fullName evidence="3">DEAD/DEAH box helicase family protein</fullName>
    </submittedName>
</protein>
<dbReference type="CDD" id="cd18799">
    <property type="entry name" value="SF2_C_EcoAI-like"/>
    <property type="match status" value="1"/>
</dbReference>
<evidence type="ECO:0000313" key="3">
    <source>
        <dbReference type="EMBL" id="MBZ5752462.1"/>
    </source>
</evidence>
<organism evidence="3 4">
    <name type="scientific">Metabacillus rhizolycopersici</name>
    <dbReference type="NCBI Taxonomy" id="2875709"/>
    <lineage>
        <taxon>Bacteria</taxon>
        <taxon>Bacillati</taxon>
        <taxon>Bacillota</taxon>
        <taxon>Bacilli</taxon>
        <taxon>Bacillales</taxon>
        <taxon>Bacillaceae</taxon>
        <taxon>Metabacillus</taxon>
    </lineage>
</organism>
<keyword evidence="3" id="KW-0067">ATP-binding</keyword>
<dbReference type="Pfam" id="PF04851">
    <property type="entry name" value="ResIII"/>
    <property type="match status" value="1"/>
</dbReference>
<dbReference type="InterPro" id="IPR001650">
    <property type="entry name" value="Helicase_C-like"/>
</dbReference>
<dbReference type="InterPro" id="IPR014001">
    <property type="entry name" value="Helicase_ATP-bd"/>
</dbReference>
<dbReference type="Gene3D" id="3.30.870.10">
    <property type="entry name" value="Endonuclease Chain A"/>
    <property type="match status" value="1"/>
</dbReference>
<dbReference type="Proteomes" id="UP001165287">
    <property type="component" value="Unassembled WGS sequence"/>
</dbReference>
<dbReference type="GO" id="GO:0004386">
    <property type="term" value="F:helicase activity"/>
    <property type="evidence" value="ECO:0007669"/>
    <property type="project" value="UniProtKB-KW"/>
</dbReference>
<dbReference type="Gene3D" id="3.40.50.300">
    <property type="entry name" value="P-loop containing nucleotide triphosphate hydrolases"/>
    <property type="match status" value="2"/>
</dbReference>
<evidence type="ECO:0000259" key="1">
    <source>
        <dbReference type="PROSITE" id="PS51192"/>
    </source>
</evidence>
<keyword evidence="3" id="KW-0547">Nucleotide-binding</keyword>
<keyword evidence="3" id="KW-0378">Hydrolase</keyword>
<feature type="domain" description="Helicase ATP-binding" evidence="1">
    <location>
        <begin position="229"/>
        <end position="377"/>
    </location>
</feature>
<dbReference type="PANTHER" id="PTHR47396:SF1">
    <property type="entry name" value="ATP-DEPENDENT HELICASE IRC3-RELATED"/>
    <property type="match status" value="1"/>
</dbReference>
<dbReference type="SMART" id="SM00487">
    <property type="entry name" value="DEXDc"/>
    <property type="match status" value="1"/>
</dbReference>
<evidence type="ECO:0000313" key="4">
    <source>
        <dbReference type="Proteomes" id="UP001165287"/>
    </source>
</evidence>
<dbReference type="PROSITE" id="PS51192">
    <property type="entry name" value="HELICASE_ATP_BIND_1"/>
    <property type="match status" value="1"/>
</dbReference>
<dbReference type="SUPFAM" id="SSF52540">
    <property type="entry name" value="P-loop containing nucleoside triphosphate hydrolases"/>
    <property type="match status" value="1"/>
</dbReference>
<proteinExistence type="predicted"/>
<dbReference type="InterPro" id="IPR025202">
    <property type="entry name" value="PLD-like_dom"/>
</dbReference>
<dbReference type="CDD" id="cd09205">
    <property type="entry name" value="PLDc_N_DEXD_b3"/>
    <property type="match status" value="1"/>
</dbReference>
<dbReference type="SUPFAM" id="SSF56024">
    <property type="entry name" value="Phospholipase D/nuclease"/>
    <property type="match status" value="1"/>
</dbReference>
<dbReference type="Pfam" id="PF00271">
    <property type="entry name" value="Helicase_C"/>
    <property type="match status" value="1"/>
</dbReference>
<gene>
    <name evidence="3" type="ORF">K9V48_19940</name>
</gene>
<sequence length="806" mass="93912">MSKVELITSHLVTHLVEKIEQASTICILTSFVMKSGVELLQKPLKRAADRGADIKICTGDYLYITQPEALRKLHSIHEKMEIRLWNSNGVSFHPKAYLFHLEKEGHLVIGSSNLSKSALTSGVEWNVAIENDQEIFQEALDQFTKLMYHDQTITINEESIKAYHEKYEVYHQKHPNLARKWSQLEEIELMLPGIEPVRKEELEIHEKSEGYGEIKPRFAQIDALAELEKTVEEGYMSALVVMATGLGKTYLAGFFAQRFKRILFIAHREEILLQAKKFFSSIMKHRTFGIYNGKQKEAEADCLFASIYTLSLDQHLKIFQPNEFDLIIIDEFHHAAATSYQRVLDFFQPTFLLGITATPERNDNKDVYSICDGNVAYRIDFLEAIKQEWLAPFHYYGVYDETDYSQLTWLGTGYDEEELLQAQLKDEMADKILSSWKKYKKTRTIVFCSSIRQAAFLSSYFNQNGYQTISLTSKQTEYRREDVITLIDKGKIDAIFTVDLFNEGVDIPAVDTLLFVRPTESLTVFTQQIGRGLRLHPEKEHCVIIDLIGNYRNADIKLSLFNTEAQEGKAAKAIVPTVPNSCVIDLELHVVNLLKEMAKKRQPRKEKLLQSYLDLKQEIGRRPTYLELHLKGQADSIQYRQEFRSYISFLDWAEELKEHESRVFMKHKDWLAEVEKTGMVKSYKMVVLLAMLKRGPSQWAKLITPQEVAPFFHQYLTEKEYRKRIDFSDKESKRLWEYDEEKVSNLIIKMPMTKWSGSSKGMISFEQNEFTPNVHIEKDEEETLFNWTKEVCEYRLHYHFERKASH</sequence>
<comment type="caution">
    <text evidence="3">The sequence shown here is derived from an EMBL/GenBank/DDBJ whole genome shotgun (WGS) entry which is preliminary data.</text>
</comment>
<dbReference type="CDD" id="cd18032">
    <property type="entry name" value="DEXHc_RE_I_III_res"/>
    <property type="match status" value="1"/>
</dbReference>
<evidence type="ECO:0000259" key="2">
    <source>
        <dbReference type="PROSITE" id="PS51194"/>
    </source>
</evidence>
<feature type="domain" description="Helicase C-terminal" evidence="2">
    <location>
        <begin position="428"/>
        <end position="576"/>
    </location>
</feature>
<dbReference type="EMBL" id="JAIQUM010000056">
    <property type="protein sequence ID" value="MBZ5752462.1"/>
    <property type="molecule type" value="Genomic_DNA"/>
</dbReference>
<dbReference type="InterPro" id="IPR027417">
    <property type="entry name" value="P-loop_NTPase"/>
</dbReference>
<reference evidence="3" key="1">
    <citation type="submission" date="2024-05" db="EMBL/GenBank/DDBJ databases">
        <title>Metabacillus sp. nov., isolated from the rhizosphere soil of tomato plants.</title>
        <authorList>
            <person name="Ma R."/>
        </authorList>
    </citation>
    <scope>NUCLEOTIDE SEQUENCE</scope>
    <source>
        <strain evidence="3">DBTR6</strain>
    </source>
</reference>
<keyword evidence="4" id="KW-1185">Reference proteome</keyword>
<dbReference type="PROSITE" id="PS51194">
    <property type="entry name" value="HELICASE_CTER"/>
    <property type="match status" value="1"/>
</dbReference>
<dbReference type="InterPro" id="IPR050742">
    <property type="entry name" value="Helicase_Restrict-Modif_Enz"/>
</dbReference>
<keyword evidence="3" id="KW-0347">Helicase</keyword>
<dbReference type="Pfam" id="PF13091">
    <property type="entry name" value="PLDc_2"/>
    <property type="match status" value="1"/>
</dbReference>
<dbReference type="RefSeq" id="WP_224140918.1">
    <property type="nucleotide sequence ID" value="NZ_JAIQUM010000056.1"/>
</dbReference>
<dbReference type="PANTHER" id="PTHR47396">
    <property type="entry name" value="TYPE I RESTRICTION ENZYME ECOKI R PROTEIN"/>
    <property type="match status" value="1"/>
</dbReference>
<accession>A0ABS7UWT5</accession>
<dbReference type="SMART" id="SM00490">
    <property type="entry name" value="HELICc"/>
    <property type="match status" value="1"/>
</dbReference>
<dbReference type="InterPro" id="IPR006935">
    <property type="entry name" value="Helicase/UvrB_N"/>
</dbReference>
<name>A0ABS7UWT5_9BACI</name>